<comment type="subcellular location">
    <subcellularLocation>
        <location evidence="1">Cytoplasm</location>
    </subcellularLocation>
</comment>
<dbReference type="PANTHER" id="PTHR48032">
    <property type="entry name" value="RNA-BINDING PROTEIN MUSASHI HOMOLOG RBP6"/>
    <property type="match status" value="1"/>
</dbReference>
<accession>A0AAN9FV46</accession>
<evidence type="ECO:0000313" key="9">
    <source>
        <dbReference type="Proteomes" id="UP001374579"/>
    </source>
</evidence>
<keyword evidence="9" id="KW-1185">Reference proteome</keyword>
<comment type="similarity">
    <text evidence="2">Belongs to the Musashi family.</text>
</comment>
<organism evidence="8 9">
    <name type="scientific">Littorina saxatilis</name>
    <dbReference type="NCBI Taxonomy" id="31220"/>
    <lineage>
        <taxon>Eukaryota</taxon>
        <taxon>Metazoa</taxon>
        <taxon>Spiralia</taxon>
        <taxon>Lophotrochozoa</taxon>
        <taxon>Mollusca</taxon>
        <taxon>Gastropoda</taxon>
        <taxon>Caenogastropoda</taxon>
        <taxon>Littorinimorpha</taxon>
        <taxon>Littorinoidea</taxon>
        <taxon>Littorinidae</taxon>
        <taxon>Littorina</taxon>
    </lineage>
</organism>
<dbReference type="InterPro" id="IPR012677">
    <property type="entry name" value="Nucleotide-bd_a/b_plait_sf"/>
</dbReference>
<dbReference type="FunFam" id="3.30.70.330:FF:000020">
    <property type="entry name" value="RNA-binding protein Musashi homolog 2 isoform X1"/>
    <property type="match status" value="1"/>
</dbReference>
<comment type="caution">
    <text evidence="8">The sequence shown here is derived from an EMBL/GenBank/DDBJ whole genome shotgun (WGS) entry which is preliminary data.</text>
</comment>
<keyword evidence="4" id="KW-0677">Repeat</keyword>
<name>A0AAN9FV46_9CAEN</name>
<sequence>MVTKTKKIFVGGLSSSTTIDDVKNYFKSFGQIEDAMLMFDKQTNRHRGFGFVTFECETSVEKVCEIHFHEINSKMVECKKAQPKEVMAPTNLARGRGIGQRLITTEDGEYYMEIPSDCLRDFCVAGYLPGPGGFPGIPAGYGRGIPAAFTTPSYYYPGFPGYGIIPPEGLTANPGNRAAASPLIADFGSSAAAAAQMGLPARSDSNSHPMSTSPLMRDAFARSSIAGGPTMLAMTAAGQFPPNIGSPLSSRHFSSGQSSSPHLELAYQQQQDALQGYLQATSPQPTTFGAGMLGGGIGPAGLAGPQLIPASFQNGYA</sequence>
<dbReference type="Proteomes" id="UP001374579">
    <property type="component" value="Unassembled WGS sequence"/>
</dbReference>
<dbReference type="GO" id="GO:0006417">
    <property type="term" value="P:regulation of translation"/>
    <property type="evidence" value="ECO:0007669"/>
    <property type="project" value="TreeGrafter"/>
</dbReference>
<dbReference type="Gene3D" id="3.30.70.330">
    <property type="match status" value="1"/>
</dbReference>
<reference evidence="8 9" key="1">
    <citation type="submission" date="2024-02" db="EMBL/GenBank/DDBJ databases">
        <title>Chromosome-scale genome assembly of the rough periwinkle Littorina saxatilis.</title>
        <authorList>
            <person name="De Jode A."/>
            <person name="Faria R."/>
            <person name="Formenti G."/>
            <person name="Sims Y."/>
            <person name="Smith T.P."/>
            <person name="Tracey A."/>
            <person name="Wood J.M.D."/>
            <person name="Zagrodzka Z.B."/>
            <person name="Johannesson K."/>
            <person name="Butlin R.K."/>
            <person name="Leder E.H."/>
        </authorList>
    </citation>
    <scope>NUCLEOTIDE SEQUENCE [LARGE SCALE GENOMIC DNA]</scope>
    <source>
        <strain evidence="8">Snail1</strain>
        <tissue evidence="8">Muscle</tissue>
    </source>
</reference>
<dbReference type="InterPro" id="IPR034126">
    <property type="entry name" value="MSI_RRM2"/>
</dbReference>
<feature type="domain" description="RRM" evidence="7">
    <location>
        <begin position="6"/>
        <end position="83"/>
    </location>
</feature>
<evidence type="ECO:0000256" key="5">
    <source>
        <dbReference type="ARBA" id="ARBA00022884"/>
    </source>
</evidence>
<dbReference type="GO" id="GO:0005737">
    <property type="term" value="C:cytoplasm"/>
    <property type="evidence" value="ECO:0007669"/>
    <property type="project" value="UniProtKB-SubCell"/>
</dbReference>
<gene>
    <name evidence="8" type="ORF">V1264_021200</name>
</gene>
<keyword evidence="5 6" id="KW-0694">RNA-binding</keyword>
<dbReference type="CDD" id="cd12323">
    <property type="entry name" value="RRM2_MSI"/>
    <property type="match status" value="1"/>
</dbReference>
<evidence type="ECO:0000259" key="7">
    <source>
        <dbReference type="PROSITE" id="PS50102"/>
    </source>
</evidence>
<keyword evidence="3" id="KW-0963">Cytoplasm</keyword>
<proteinExistence type="inferred from homology"/>
<evidence type="ECO:0000256" key="3">
    <source>
        <dbReference type="ARBA" id="ARBA00022490"/>
    </source>
</evidence>
<dbReference type="AlphaFoldDB" id="A0AAN9FV46"/>
<dbReference type="InterPro" id="IPR000504">
    <property type="entry name" value="RRM_dom"/>
</dbReference>
<evidence type="ECO:0000256" key="6">
    <source>
        <dbReference type="PROSITE-ProRule" id="PRU00176"/>
    </source>
</evidence>
<evidence type="ECO:0000256" key="4">
    <source>
        <dbReference type="ARBA" id="ARBA00022737"/>
    </source>
</evidence>
<dbReference type="Pfam" id="PF00076">
    <property type="entry name" value="RRM_1"/>
    <property type="match status" value="1"/>
</dbReference>
<dbReference type="SUPFAM" id="SSF54928">
    <property type="entry name" value="RNA-binding domain, RBD"/>
    <property type="match status" value="1"/>
</dbReference>
<evidence type="ECO:0000256" key="1">
    <source>
        <dbReference type="ARBA" id="ARBA00004496"/>
    </source>
</evidence>
<evidence type="ECO:0000313" key="8">
    <source>
        <dbReference type="EMBL" id="KAK7087109.1"/>
    </source>
</evidence>
<dbReference type="SMART" id="SM00360">
    <property type="entry name" value="RRM"/>
    <property type="match status" value="1"/>
</dbReference>
<dbReference type="InterPro" id="IPR035979">
    <property type="entry name" value="RBD_domain_sf"/>
</dbReference>
<protein>
    <recommendedName>
        <fullName evidence="7">RRM domain-containing protein</fullName>
    </recommendedName>
</protein>
<dbReference type="PANTHER" id="PTHR48032:SF18">
    <property type="entry name" value="RRM DOMAIN-CONTAINING PROTEIN"/>
    <property type="match status" value="1"/>
</dbReference>
<dbReference type="EMBL" id="JBAMIC010004070">
    <property type="protein sequence ID" value="KAK7087109.1"/>
    <property type="molecule type" value="Genomic_DNA"/>
</dbReference>
<dbReference type="GO" id="GO:0003729">
    <property type="term" value="F:mRNA binding"/>
    <property type="evidence" value="ECO:0007669"/>
    <property type="project" value="TreeGrafter"/>
</dbReference>
<evidence type="ECO:0000256" key="2">
    <source>
        <dbReference type="ARBA" id="ARBA00006635"/>
    </source>
</evidence>
<dbReference type="PROSITE" id="PS50102">
    <property type="entry name" value="RRM"/>
    <property type="match status" value="1"/>
</dbReference>